<evidence type="ECO:0000256" key="7">
    <source>
        <dbReference type="ARBA" id="ARBA00039272"/>
    </source>
</evidence>
<protein>
    <recommendedName>
        <fullName evidence="7">B9 domain-containing protein 2</fullName>
    </recommendedName>
</protein>
<dbReference type="GO" id="GO:0036038">
    <property type="term" value="C:MKS complex"/>
    <property type="evidence" value="ECO:0007669"/>
    <property type="project" value="TreeGrafter"/>
</dbReference>
<evidence type="ECO:0000313" key="9">
    <source>
        <dbReference type="Proteomes" id="UP000005237"/>
    </source>
</evidence>
<dbReference type="PANTHER" id="PTHR12968:SF2">
    <property type="entry name" value="B9 DOMAIN-CONTAINING PROTEIN 2"/>
    <property type="match status" value="1"/>
</dbReference>
<accession>A0A8R1HV61</accession>
<organism evidence="8 9">
    <name type="scientific">Caenorhabditis japonica</name>
    <dbReference type="NCBI Taxonomy" id="281687"/>
    <lineage>
        <taxon>Eukaryota</taxon>
        <taxon>Metazoa</taxon>
        <taxon>Ecdysozoa</taxon>
        <taxon>Nematoda</taxon>
        <taxon>Chromadorea</taxon>
        <taxon>Rhabditida</taxon>
        <taxon>Rhabditina</taxon>
        <taxon>Rhabditomorpha</taxon>
        <taxon>Rhabditoidea</taxon>
        <taxon>Rhabditidae</taxon>
        <taxon>Peloderinae</taxon>
        <taxon>Caenorhabditis</taxon>
    </lineage>
</organism>
<comment type="subcellular location">
    <subcellularLocation>
        <location evidence="1">Cytoplasm</location>
        <location evidence="1">Cytoskeleton</location>
        <location evidence="1">Cilium basal body</location>
    </subcellularLocation>
</comment>
<dbReference type="InterPro" id="IPR010796">
    <property type="entry name" value="C2_B9-type_dom"/>
</dbReference>
<proteinExistence type="inferred from homology"/>
<reference evidence="9" key="1">
    <citation type="submission" date="2010-08" db="EMBL/GenBank/DDBJ databases">
        <authorList>
            <consortium name="Caenorhabditis japonica Sequencing Consortium"/>
            <person name="Wilson R.K."/>
        </authorList>
    </citation>
    <scope>NUCLEOTIDE SEQUENCE [LARGE SCALE GENOMIC DNA]</scope>
    <source>
        <strain evidence="9">DF5081</strain>
    </source>
</reference>
<sequence>MAEIFVSGQIISANGFGDNRLSVRYQLSFGWPRLLFQVWHHDGHGRQEIAGYGTLLLPNCAGKHELTSGCWRPRGSWREELVHRLLGGGMQLTSFTALEDPSIREKIVSVSAGTIRLQLNIITKDFQRYGILP</sequence>
<dbReference type="PANTHER" id="PTHR12968">
    <property type="entry name" value="B9 DOMAIN-CONTAINING"/>
    <property type="match status" value="1"/>
</dbReference>
<keyword evidence="3" id="KW-0970">Cilium biogenesis/degradation</keyword>
<evidence type="ECO:0000256" key="1">
    <source>
        <dbReference type="ARBA" id="ARBA00004120"/>
    </source>
</evidence>
<evidence type="ECO:0000256" key="3">
    <source>
        <dbReference type="ARBA" id="ARBA00022794"/>
    </source>
</evidence>
<keyword evidence="2" id="KW-0963">Cytoplasm</keyword>
<evidence type="ECO:0000256" key="5">
    <source>
        <dbReference type="ARBA" id="ARBA00023273"/>
    </source>
</evidence>
<keyword evidence="4" id="KW-0206">Cytoskeleton</keyword>
<dbReference type="AlphaFoldDB" id="A0A8R1HV61"/>
<keyword evidence="5" id="KW-0966">Cell projection</keyword>
<comment type="similarity">
    <text evidence="6">Belongs to the B9D family.</text>
</comment>
<dbReference type="EnsemblMetazoa" id="CJA12789.1">
    <property type="protein sequence ID" value="CJA12789.1"/>
    <property type="gene ID" value="WBGene00131993"/>
</dbReference>
<evidence type="ECO:0000256" key="2">
    <source>
        <dbReference type="ARBA" id="ARBA00022490"/>
    </source>
</evidence>
<dbReference type="Proteomes" id="UP000005237">
    <property type="component" value="Unassembled WGS sequence"/>
</dbReference>
<dbReference type="GO" id="GO:0060271">
    <property type="term" value="P:cilium assembly"/>
    <property type="evidence" value="ECO:0007669"/>
    <property type="project" value="TreeGrafter"/>
</dbReference>
<evidence type="ECO:0000256" key="6">
    <source>
        <dbReference type="ARBA" id="ARBA00038411"/>
    </source>
</evidence>
<keyword evidence="9" id="KW-1185">Reference proteome</keyword>
<evidence type="ECO:0000256" key="4">
    <source>
        <dbReference type="ARBA" id="ARBA00023212"/>
    </source>
</evidence>
<reference evidence="8" key="2">
    <citation type="submission" date="2022-06" db="UniProtKB">
        <authorList>
            <consortium name="EnsemblMetazoa"/>
        </authorList>
    </citation>
    <scope>IDENTIFICATION</scope>
    <source>
        <strain evidence="8">DF5081</strain>
    </source>
</reference>
<name>A0A8R1HV61_CAEJA</name>
<dbReference type="Pfam" id="PF07162">
    <property type="entry name" value="B9-C2"/>
    <property type="match status" value="1"/>
</dbReference>
<dbReference type="PROSITE" id="PS51381">
    <property type="entry name" value="C2_B9"/>
    <property type="match status" value="1"/>
</dbReference>
<evidence type="ECO:0000313" key="8">
    <source>
        <dbReference type="EnsemblMetazoa" id="CJA12789.1"/>
    </source>
</evidence>